<evidence type="ECO:0008006" key="4">
    <source>
        <dbReference type="Google" id="ProtNLM"/>
    </source>
</evidence>
<protein>
    <recommendedName>
        <fullName evidence="4">Glycosyltransferase 2-like domain-containing protein</fullName>
    </recommendedName>
</protein>
<keyword evidence="3" id="KW-1185">Reference proteome</keyword>
<dbReference type="Proteomes" id="UP001178507">
    <property type="component" value="Unassembled WGS sequence"/>
</dbReference>
<evidence type="ECO:0000256" key="1">
    <source>
        <dbReference type="SAM" id="Phobius"/>
    </source>
</evidence>
<comment type="caution">
    <text evidence="2">The sequence shown here is derived from an EMBL/GenBank/DDBJ whole genome shotgun (WGS) entry which is preliminary data.</text>
</comment>
<dbReference type="PANTHER" id="PTHR36851:SF1">
    <property type="entry name" value="GLYCO_TRANS_2-LIKE DOMAIN-CONTAINING PROTEIN"/>
    <property type="match status" value="1"/>
</dbReference>
<keyword evidence="1" id="KW-1133">Transmembrane helix</keyword>
<name>A0AA36IT25_9DINO</name>
<reference evidence="2" key="1">
    <citation type="submission" date="2023-08" db="EMBL/GenBank/DDBJ databases">
        <authorList>
            <person name="Chen Y."/>
            <person name="Shah S."/>
            <person name="Dougan E. K."/>
            <person name="Thang M."/>
            <person name="Chan C."/>
        </authorList>
    </citation>
    <scope>NUCLEOTIDE SEQUENCE</scope>
</reference>
<proteinExistence type="predicted"/>
<sequence length="505" mass="55749">MTQPGCSGQVYTFHRSNIHERRPAATFARLVPLFSFLLVVAVAAIGFALCDRLLLALCAILNTSLCLGMSYSGVLCLLGVRKVAEELRREAAELPQEDGIQHVIIIANYKEDLEMLAQTLTSLAQAHGCQGFHVVLAMEAREGVAAREKAAQLTKSFSQHFASLRSTHHPEDLVQEHKDGSWDPEIPGKASNLKWAVREVYGDLLKAGNDASSLLLTVADADVLFHPRYFNHIAHDFSYLRRFGGGEHEWTLWQAPQLPFRNYFASPACSRVWAYVASMYEFGGVAGLSLGGDHFVFSTYSMPFRLAVEAEAHEGDVIAEDHHCYIRCFLYNAMQTAKASPGQGARTRLRPVFLPVKATSVVSDGGACQTWIDRWFQAKRHAQGVAEVSTIVLAALDASRQLPRHAWTTSLAISMARMAGRLMYIHMLPSCQFVAMFFLTLDWLCSGFKIELCSTPQNSREVLLCGAAGIWNPAWPAVPITVFIILGSISMVSVSYLRPLEQGVG</sequence>
<evidence type="ECO:0000313" key="2">
    <source>
        <dbReference type="EMBL" id="CAJ1393482.1"/>
    </source>
</evidence>
<keyword evidence="1" id="KW-0472">Membrane</keyword>
<organism evidence="2 3">
    <name type="scientific">Effrenium voratum</name>
    <dbReference type="NCBI Taxonomy" id="2562239"/>
    <lineage>
        <taxon>Eukaryota</taxon>
        <taxon>Sar</taxon>
        <taxon>Alveolata</taxon>
        <taxon>Dinophyceae</taxon>
        <taxon>Suessiales</taxon>
        <taxon>Symbiodiniaceae</taxon>
        <taxon>Effrenium</taxon>
    </lineage>
</organism>
<dbReference type="EMBL" id="CAUJNA010002569">
    <property type="protein sequence ID" value="CAJ1393482.1"/>
    <property type="molecule type" value="Genomic_DNA"/>
</dbReference>
<gene>
    <name evidence="2" type="ORF">EVOR1521_LOCUS18333</name>
</gene>
<accession>A0AA36IT25</accession>
<feature type="transmembrane region" description="Helical" evidence="1">
    <location>
        <begin position="422"/>
        <end position="441"/>
    </location>
</feature>
<feature type="transmembrane region" description="Helical" evidence="1">
    <location>
        <begin position="477"/>
        <end position="497"/>
    </location>
</feature>
<evidence type="ECO:0000313" key="3">
    <source>
        <dbReference type="Proteomes" id="UP001178507"/>
    </source>
</evidence>
<feature type="transmembrane region" description="Helical" evidence="1">
    <location>
        <begin position="54"/>
        <end position="80"/>
    </location>
</feature>
<dbReference type="PANTHER" id="PTHR36851">
    <property type="entry name" value="UNNAMED PRODUCT"/>
    <property type="match status" value="1"/>
</dbReference>
<feature type="transmembrane region" description="Helical" evidence="1">
    <location>
        <begin position="27"/>
        <end position="48"/>
    </location>
</feature>
<dbReference type="AlphaFoldDB" id="A0AA36IT25"/>
<keyword evidence="1" id="KW-0812">Transmembrane</keyword>